<dbReference type="EMBL" id="CCKQ01000905">
    <property type="protein sequence ID" value="CDW72001.1"/>
    <property type="molecule type" value="Genomic_DNA"/>
</dbReference>
<dbReference type="InParanoid" id="A0A077ZU61"/>
<sequence>MNKIFGNDYQYYVAPAINYLFDAFRGIYDGTTGTFLMNPLFCLVSGYYTLSQAQKQYDLSLDYPDSASFSFDSYRLYLDQCQILNTPLVNTGSILFFREPIKNYLQTAPAILRLLLQIHLSFSAITDVIAYFTLSILLPSHYDQYNLIKLLMRILNSVSIIYYFAIIPSIF</sequence>
<evidence type="ECO:0000313" key="3">
    <source>
        <dbReference type="Proteomes" id="UP000039865"/>
    </source>
</evidence>
<keyword evidence="3" id="KW-1185">Reference proteome</keyword>
<keyword evidence="1" id="KW-0812">Transmembrane</keyword>
<dbReference type="Proteomes" id="UP000039865">
    <property type="component" value="Unassembled WGS sequence"/>
</dbReference>
<keyword evidence="1" id="KW-0472">Membrane</keyword>
<evidence type="ECO:0000313" key="2">
    <source>
        <dbReference type="EMBL" id="CDW72001.1"/>
    </source>
</evidence>
<feature type="transmembrane region" description="Helical" evidence="1">
    <location>
        <begin position="114"/>
        <end position="138"/>
    </location>
</feature>
<accession>A0A077ZU61</accession>
<gene>
    <name evidence="2" type="primary">Contig2709.g2912</name>
    <name evidence="2" type="ORF">STYLEM_952</name>
</gene>
<name>A0A077ZU61_STYLE</name>
<evidence type="ECO:0000256" key="1">
    <source>
        <dbReference type="SAM" id="Phobius"/>
    </source>
</evidence>
<organism evidence="2 3">
    <name type="scientific">Stylonychia lemnae</name>
    <name type="common">Ciliate</name>
    <dbReference type="NCBI Taxonomy" id="5949"/>
    <lineage>
        <taxon>Eukaryota</taxon>
        <taxon>Sar</taxon>
        <taxon>Alveolata</taxon>
        <taxon>Ciliophora</taxon>
        <taxon>Intramacronucleata</taxon>
        <taxon>Spirotrichea</taxon>
        <taxon>Stichotrichia</taxon>
        <taxon>Sporadotrichida</taxon>
        <taxon>Oxytrichidae</taxon>
        <taxon>Stylonychinae</taxon>
        <taxon>Stylonychia</taxon>
    </lineage>
</organism>
<dbReference type="AlphaFoldDB" id="A0A077ZU61"/>
<protein>
    <submittedName>
        <fullName evidence="2">Uncharacterized protein</fullName>
    </submittedName>
</protein>
<reference evidence="2 3" key="1">
    <citation type="submission" date="2014-06" db="EMBL/GenBank/DDBJ databases">
        <authorList>
            <person name="Swart Estienne"/>
        </authorList>
    </citation>
    <scope>NUCLEOTIDE SEQUENCE [LARGE SCALE GENOMIC DNA]</scope>
    <source>
        <strain evidence="2 3">130c</strain>
    </source>
</reference>
<feature type="transmembrane region" description="Helical" evidence="1">
    <location>
        <begin position="150"/>
        <end position="170"/>
    </location>
</feature>
<keyword evidence="1" id="KW-1133">Transmembrane helix</keyword>
<proteinExistence type="predicted"/>